<keyword evidence="2" id="KW-1185">Reference proteome</keyword>
<protein>
    <submittedName>
        <fullName evidence="1">Uncharacterized protein</fullName>
    </submittedName>
</protein>
<gene>
    <name evidence="1" type="ORF">SAMN04488104_106111</name>
</gene>
<name>A0A1G6XMV4_9BACT</name>
<dbReference type="EMBL" id="FNAC01000061">
    <property type="protein sequence ID" value="SDD78755.1"/>
    <property type="molecule type" value="Genomic_DNA"/>
</dbReference>
<accession>A0A1G6XMV4</accession>
<sequence length="218" mass="24923">MIPVNFVGLGSFFEELYDKNMKELRMYKVLIMFILGFLISCSGPSSERKEQENDDQELIESEVKKEMDEYPYYIRARVDGELREFNNPDMLYIMVGSFIPGIFEASIVGGALNENDNGSPEGFNIAIKDEEEIRVGSYDFLEPFESTGYGLRGASLGYYTKSNNKTYVSDVDEEDPAFELTELTEKEAKGTFSGRVYDMITKESVMITEGEFYLERIN</sequence>
<reference evidence="2" key="1">
    <citation type="submission" date="2016-10" db="EMBL/GenBank/DDBJ databases">
        <authorList>
            <person name="Varghese N."/>
            <person name="Submissions S."/>
        </authorList>
    </citation>
    <scope>NUCLEOTIDE SEQUENCE [LARGE SCALE GENOMIC DNA]</scope>
    <source>
        <strain evidence="2">DSM 23095</strain>
    </source>
</reference>
<dbReference type="Proteomes" id="UP000199060">
    <property type="component" value="Unassembled WGS sequence"/>
</dbReference>
<dbReference type="AlphaFoldDB" id="A0A1G6XMV4"/>
<proteinExistence type="predicted"/>
<evidence type="ECO:0000313" key="1">
    <source>
        <dbReference type="EMBL" id="SDD78755.1"/>
    </source>
</evidence>
<evidence type="ECO:0000313" key="2">
    <source>
        <dbReference type="Proteomes" id="UP000199060"/>
    </source>
</evidence>
<organism evidence="1 2">
    <name type="scientific">Algoriphagus faecimaris</name>
    <dbReference type="NCBI Taxonomy" id="686796"/>
    <lineage>
        <taxon>Bacteria</taxon>
        <taxon>Pseudomonadati</taxon>
        <taxon>Bacteroidota</taxon>
        <taxon>Cytophagia</taxon>
        <taxon>Cytophagales</taxon>
        <taxon>Cyclobacteriaceae</taxon>
        <taxon>Algoriphagus</taxon>
    </lineage>
</organism>
<dbReference type="STRING" id="686796.SAMN04488104_106111"/>